<dbReference type="KEGG" id="plw:D5F53_20360"/>
<dbReference type="SUPFAM" id="SSF53448">
    <property type="entry name" value="Nucleotide-diphospho-sugar transferases"/>
    <property type="match status" value="1"/>
</dbReference>
<dbReference type="PANTHER" id="PTHR43685:SF2">
    <property type="entry name" value="GLYCOSYLTRANSFERASE 2-LIKE DOMAIN-CONTAINING PROTEIN"/>
    <property type="match status" value="1"/>
</dbReference>
<dbReference type="SUPFAM" id="SSF53756">
    <property type="entry name" value="UDP-Glycosyltransferase/glycogen phosphorylase"/>
    <property type="match status" value="1"/>
</dbReference>
<dbReference type="InterPro" id="IPR029044">
    <property type="entry name" value="Nucleotide-diphossugar_trans"/>
</dbReference>
<dbReference type="AlphaFoldDB" id="A0A385TW81"/>
<evidence type="ECO:0000313" key="4">
    <source>
        <dbReference type="Proteomes" id="UP000266552"/>
    </source>
</evidence>
<dbReference type="GO" id="GO:0016740">
    <property type="term" value="F:transferase activity"/>
    <property type="evidence" value="ECO:0007669"/>
    <property type="project" value="UniProtKB-KW"/>
</dbReference>
<gene>
    <name evidence="3" type="ORF">D5F53_20360</name>
</gene>
<dbReference type="Pfam" id="PF13439">
    <property type="entry name" value="Glyco_transf_4"/>
    <property type="match status" value="1"/>
</dbReference>
<keyword evidence="3" id="KW-0808">Transferase</keyword>
<dbReference type="Pfam" id="PF00535">
    <property type="entry name" value="Glycos_transf_2"/>
    <property type="match status" value="1"/>
</dbReference>
<proteinExistence type="predicted"/>
<evidence type="ECO:0000259" key="1">
    <source>
        <dbReference type="Pfam" id="PF00535"/>
    </source>
</evidence>
<dbReference type="InterPro" id="IPR001173">
    <property type="entry name" value="Glyco_trans_2-like"/>
</dbReference>
<dbReference type="CDD" id="cd03801">
    <property type="entry name" value="GT4_PimA-like"/>
    <property type="match status" value="1"/>
</dbReference>
<dbReference type="Gene3D" id="3.90.550.10">
    <property type="entry name" value="Spore Coat Polysaccharide Biosynthesis Protein SpsA, Chain A"/>
    <property type="match status" value="1"/>
</dbReference>
<dbReference type="Pfam" id="PF13692">
    <property type="entry name" value="Glyco_trans_1_4"/>
    <property type="match status" value="1"/>
</dbReference>
<protein>
    <submittedName>
        <fullName evidence="3">Glycosyltransferase</fullName>
    </submittedName>
</protein>
<keyword evidence="4" id="KW-1185">Reference proteome</keyword>
<dbReference type="Proteomes" id="UP000266552">
    <property type="component" value="Chromosome"/>
</dbReference>
<accession>A0A385TW81</accession>
<sequence>MIREEVIQRMLKLKQSEPFVSVVIACYNYGMYLEDAIDSCLASTIQNIEIIVVDDGSDDPATIELLKTMKKPKTKIIHQENKGIAPALNRGIQEARGKYIFRLDSDDRIHHTLLEKGVLVLETRPNIGFVTCYLQAFGKEDWVWTPPPFSFAELLKDNIVVGNSLFRRAAWEGAGGFDEQGRGYEDWEFWIRLASIGWGGFQIPELLFFYRRHGETESVRQFYRQNELRADIQRKHLRMYEMLTAGQLEHSMKQSSAITVDWNVNADTYQVRKPARDKIKIMIVMPWLIIGGAERFFLDLLEELPRDEYHITLVTTIRAESPLYQRYDQCTDEIFLLPSFCDTPEQMENVILHLVETRGIQIVHINNSDIAYAALPRLKARFPGVKTIALLHAYVPELPWDHVRNSVGFNAWIDCYNVCRASLKDTLTSLFHIPPEKIRILPNGIDTNLFRPGTYEESAMLKQGFNIPLDKQVITYIARLHSDKDPLKFVAIAKRMIAADPADRYRFLMIGEGPLMNEVIEAVGPLSSKIIVLGARGDVHQILKFTDVMASTSPSEGLPISGLEAMSAEVPVIAFAVRGWLDIVHQHHDGLLIGRSQFEEIDYAQQLAYLLDHPDWLERMRAAARKKVTTFFTRTQFVERYQSLYRHLVSGSLPPIG</sequence>
<evidence type="ECO:0000259" key="2">
    <source>
        <dbReference type="Pfam" id="PF13439"/>
    </source>
</evidence>
<dbReference type="CDD" id="cd00761">
    <property type="entry name" value="Glyco_tranf_GTA_type"/>
    <property type="match status" value="1"/>
</dbReference>
<dbReference type="Gene3D" id="3.40.50.2000">
    <property type="entry name" value="Glycogen Phosphorylase B"/>
    <property type="match status" value="2"/>
</dbReference>
<dbReference type="PANTHER" id="PTHR43685">
    <property type="entry name" value="GLYCOSYLTRANSFERASE"/>
    <property type="match status" value="1"/>
</dbReference>
<reference evidence="3 4" key="1">
    <citation type="submission" date="2018-09" db="EMBL/GenBank/DDBJ databases">
        <title>Genome Sequence of Paenibacillus lautus Strain E7593-69, Azo Dye-Degrading Bacteria, Isolated from Commercial Tattoo Inks.</title>
        <authorList>
            <person name="Nho S.W."/>
            <person name="Kim S.-J."/>
            <person name="Kweon O."/>
            <person name="Cerniglia C.E."/>
        </authorList>
    </citation>
    <scope>NUCLEOTIDE SEQUENCE [LARGE SCALE GENOMIC DNA]</scope>
    <source>
        <strain evidence="3 4">E7593-69</strain>
    </source>
</reference>
<dbReference type="InterPro" id="IPR028098">
    <property type="entry name" value="Glyco_trans_4-like_N"/>
</dbReference>
<dbReference type="InterPro" id="IPR050834">
    <property type="entry name" value="Glycosyltransf_2"/>
</dbReference>
<name>A0A385TW81_PAELA</name>
<feature type="domain" description="Glycosyltransferase 2-like" evidence="1">
    <location>
        <begin position="21"/>
        <end position="146"/>
    </location>
</feature>
<organism evidence="3 4">
    <name type="scientific">Paenibacillus lautus</name>
    <name type="common">Bacillus lautus</name>
    <dbReference type="NCBI Taxonomy" id="1401"/>
    <lineage>
        <taxon>Bacteria</taxon>
        <taxon>Bacillati</taxon>
        <taxon>Bacillota</taxon>
        <taxon>Bacilli</taxon>
        <taxon>Bacillales</taxon>
        <taxon>Paenibacillaceae</taxon>
        <taxon>Paenibacillus</taxon>
    </lineage>
</organism>
<dbReference type="EMBL" id="CP032412">
    <property type="protein sequence ID" value="AYB45505.1"/>
    <property type="molecule type" value="Genomic_DNA"/>
</dbReference>
<evidence type="ECO:0000313" key="3">
    <source>
        <dbReference type="EMBL" id="AYB45505.1"/>
    </source>
</evidence>
<feature type="domain" description="Glycosyltransferase subfamily 4-like N-terminal" evidence="2">
    <location>
        <begin position="290"/>
        <end position="448"/>
    </location>
</feature>